<gene>
    <name evidence="1" type="ORF">ISU02_14760</name>
</gene>
<comment type="caution">
    <text evidence="1">The sequence shown here is derived from an EMBL/GenBank/DDBJ whole genome shotgun (WGS) entry which is preliminary data.</text>
</comment>
<sequence>MTFNAQIKGNIHCHTTRTDGECSVEAIQKLYKAKTYAFLAITDHRIYFDEEGVSRDLILLNGCEYNCYLDHEAYDERIHFHLLTLKDPEQDVSNRIEHDDNSYKSLFYTKLDEVQDLIDELRSRGNLVIIAHPKNPFIPIELLKALRNYDGIEVYNAKSGQDASDYLFELYQMRKTLLFTSVDDSHALLDDQGACEYFKGYIVVEDSATDKNKIVKAIKSKRFYASNGPEIYSLAVDENQLTLQCSAVSKIELTVFSEEQFETICFEEKDTLITALQYQFSKAMTHYSMICIDDHGKKAWISN</sequence>
<dbReference type="InterPro" id="IPR016195">
    <property type="entry name" value="Pol/histidinol_Pase-like"/>
</dbReference>
<dbReference type="PANTHER" id="PTHR42924:SF3">
    <property type="entry name" value="POLYMERASE_HISTIDINOL PHOSPHATASE N-TERMINAL DOMAIN-CONTAINING PROTEIN"/>
    <property type="match status" value="1"/>
</dbReference>
<proteinExistence type="predicted"/>
<dbReference type="Gene3D" id="3.20.20.140">
    <property type="entry name" value="Metal-dependent hydrolases"/>
    <property type="match status" value="1"/>
</dbReference>
<dbReference type="RefSeq" id="WP_194702611.1">
    <property type="nucleotide sequence ID" value="NZ_JADKNH010000009.1"/>
</dbReference>
<keyword evidence="2" id="KW-1185">Reference proteome</keyword>
<evidence type="ECO:0000313" key="1">
    <source>
        <dbReference type="EMBL" id="MBF4694368.1"/>
    </source>
</evidence>
<dbReference type="SUPFAM" id="SSF89550">
    <property type="entry name" value="PHP domain-like"/>
    <property type="match status" value="1"/>
</dbReference>
<protein>
    <recommendedName>
        <fullName evidence="3">Polymerase/histidinol phosphatase N-terminal domain-containing protein</fullName>
    </recommendedName>
</protein>
<evidence type="ECO:0008006" key="3">
    <source>
        <dbReference type="Google" id="ProtNLM"/>
    </source>
</evidence>
<accession>A0ABR9ZW55</accession>
<evidence type="ECO:0000313" key="2">
    <source>
        <dbReference type="Proteomes" id="UP000614200"/>
    </source>
</evidence>
<reference evidence="1 2" key="1">
    <citation type="submission" date="2020-11" db="EMBL/GenBank/DDBJ databases">
        <title>Fusibacter basophilias sp. nov.</title>
        <authorList>
            <person name="Qiu D."/>
        </authorList>
    </citation>
    <scope>NUCLEOTIDE SEQUENCE [LARGE SCALE GENOMIC DNA]</scope>
    <source>
        <strain evidence="1 2">Q10-2</strain>
    </source>
</reference>
<dbReference type="PANTHER" id="PTHR42924">
    <property type="entry name" value="EXONUCLEASE"/>
    <property type="match status" value="1"/>
</dbReference>
<dbReference type="InterPro" id="IPR052018">
    <property type="entry name" value="PHP_domain"/>
</dbReference>
<dbReference type="Proteomes" id="UP000614200">
    <property type="component" value="Unassembled WGS sequence"/>
</dbReference>
<name>A0ABR9ZW55_9FIRM</name>
<dbReference type="EMBL" id="JADKNH010000009">
    <property type="protein sequence ID" value="MBF4694368.1"/>
    <property type="molecule type" value="Genomic_DNA"/>
</dbReference>
<organism evidence="1 2">
    <name type="scientific">Fusibacter ferrireducens</name>
    <dbReference type="NCBI Taxonomy" id="2785058"/>
    <lineage>
        <taxon>Bacteria</taxon>
        <taxon>Bacillati</taxon>
        <taxon>Bacillota</taxon>
        <taxon>Clostridia</taxon>
        <taxon>Eubacteriales</taxon>
        <taxon>Eubacteriales Family XII. Incertae Sedis</taxon>
        <taxon>Fusibacter</taxon>
    </lineage>
</organism>